<dbReference type="EMBL" id="CAACVG010015341">
    <property type="protein sequence ID" value="VEN64403.1"/>
    <property type="molecule type" value="Genomic_DNA"/>
</dbReference>
<sequence length="94" mass="10400">MQDQMIPRGSCVRRRGRAADHPAGEHPVRRRQLPGPRRSRLPRRTWGTGPRGSRSRRRTDGQRRAGRGIAHAGRQLVAAPGRTGQGRPWGASAP</sequence>
<feature type="compositionally biased region" description="Basic and acidic residues" evidence="1">
    <location>
        <begin position="17"/>
        <end position="27"/>
    </location>
</feature>
<name>A0A653DW16_CALMS</name>
<gene>
    <name evidence="2" type="ORF">CALMAC_LOCUS20932</name>
</gene>
<accession>A0A653DW16</accession>
<evidence type="ECO:0000313" key="3">
    <source>
        <dbReference type="Proteomes" id="UP000410492"/>
    </source>
</evidence>
<dbReference type="AlphaFoldDB" id="A0A653DW16"/>
<proteinExistence type="predicted"/>
<dbReference type="Proteomes" id="UP000410492">
    <property type="component" value="Unassembled WGS sequence"/>
</dbReference>
<evidence type="ECO:0000313" key="2">
    <source>
        <dbReference type="EMBL" id="VEN64403.1"/>
    </source>
</evidence>
<protein>
    <submittedName>
        <fullName evidence="2">Uncharacterized protein</fullName>
    </submittedName>
</protein>
<reference evidence="2 3" key="1">
    <citation type="submission" date="2019-01" db="EMBL/GenBank/DDBJ databases">
        <authorList>
            <person name="Sayadi A."/>
        </authorList>
    </citation>
    <scope>NUCLEOTIDE SEQUENCE [LARGE SCALE GENOMIC DNA]</scope>
</reference>
<feature type="region of interest" description="Disordered" evidence="1">
    <location>
        <begin position="1"/>
        <end position="94"/>
    </location>
</feature>
<keyword evidence="3" id="KW-1185">Reference proteome</keyword>
<organism evidence="2 3">
    <name type="scientific">Callosobruchus maculatus</name>
    <name type="common">Southern cowpea weevil</name>
    <name type="synonym">Pulse bruchid</name>
    <dbReference type="NCBI Taxonomy" id="64391"/>
    <lineage>
        <taxon>Eukaryota</taxon>
        <taxon>Metazoa</taxon>
        <taxon>Ecdysozoa</taxon>
        <taxon>Arthropoda</taxon>
        <taxon>Hexapoda</taxon>
        <taxon>Insecta</taxon>
        <taxon>Pterygota</taxon>
        <taxon>Neoptera</taxon>
        <taxon>Endopterygota</taxon>
        <taxon>Coleoptera</taxon>
        <taxon>Polyphaga</taxon>
        <taxon>Cucujiformia</taxon>
        <taxon>Chrysomeloidea</taxon>
        <taxon>Chrysomelidae</taxon>
        <taxon>Bruchinae</taxon>
        <taxon>Bruchini</taxon>
        <taxon>Callosobruchus</taxon>
    </lineage>
</organism>
<evidence type="ECO:0000256" key="1">
    <source>
        <dbReference type="SAM" id="MobiDB-lite"/>
    </source>
</evidence>
<dbReference type="OrthoDB" id="774557at2759"/>
<feature type="compositionally biased region" description="Basic residues" evidence="1">
    <location>
        <begin position="28"/>
        <end position="43"/>
    </location>
</feature>